<dbReference type="EMBL" id="HQ456128">
    <property type="protein sequence ID" value="AEH95312.1"/>
    <property type="molecule type" value="Genomic_DNA"/>
</dbReference>
<feature type="compositionally biased region" description="Basic and acidic residues" evidence="1">
    <location>
        <begin position="169"/>
        <end position="180"/>
    </location>
</feature>
<dbReference type="InterPro" id="IPR013560">
    <property type="entry name" value="DUF1722"/>
</dbReference>
<feature type="domain" description="DUF1722" evidence="2">
    <location>
        <begin position="429"/>
        <end position="545"/>
    </location>
</feature>
<feature type="compositionally biased region" description="Basic residues" evidence="1">
    <location>
        <begin position="61"/>
        <end position="80"/>
    </location>
</feature>
<dbReference type="PANTHER" id="PTHR30087:SF0">
    <property type="entry name" value="INNER MEMBRANE PROTEIN"/>
    <property type="match status" value="1"/>
</dbReference>
<name>F8S308_9BACT</name>
<dbReference type="AlphaFoldDB" id="F8S308"/>
<feature type="region of interest" description="Disordered" evidence="1">
    <location>
        <begin position="118"/>
        <end position="234"/>
    </location>
</feature>
<dbReference type="Pfam" id="PF08349">
    <property type="entry name" value="DUF1722"/>
    <property type="match status" value="1"/>
</dbReference>
<feature type="region of interest" description="Disordered" evidence="1">
    <location>
        <begin position="1"/>
        <end position="99"/>
    </location>
</feature>
<dbReference type="InterPro" id="IPR007553">
    <property type="entry name" value="2-thiour_desulf"/>
</dbReference>
<reference evidence="3" key="1">
    <citation type="submission" date="2010-10" db="EMBL/GenBank/DDBJ databases">
        <title>Diversity of nonribosomal peptide synthetase (NRPS) genes in microbial consortia of marine sponges by cultivation and metagenomics.</title>
        <authorList>
            <person name="Pimentel-Elardo S.M."/>
            <person name="Grozdanov L."/>
            <person name="Proksch S."/>
            <person name="Hentschel U."/>
        </authorList>
    </citation>
    <scope>NUCLEOTIDE SEQUENCE</scope>
</reference>
<dbReference type="PANTHER" id="PTHR30087">
    <property type="entry name" value="INNER MEMBRANE PROTEIN"/>
    <property type="match status" value="1"/>
</dbReference>
<feature type="compositionally biased region" description="Basic residues" evidence="1">
    <location>
        <begin position="129"/>
        <end position="145"/>
    </location>
</feature>
<organism evidence="3">
    <name type="scientific">Aplysina aerophoba bacterial symbiont clone AANRPS</name>
    <dbReference type="NCBI Taxonomy" id="1042317"/>
    <lineage>
        <taxon>Bacteria</taxon>
        <taxon>environmental samples</taxon>
    </lineage>
</organism>
<accession>F8S308</accession>
<proteinExistence type="predicted"/>
<evidence type="ECO:0000256" key="1">
    <source>
        <dbReference type="SAM" id="MobiDB-lite"/>
    </source>
</evidence>
<sequence>MEPLVVLRPRPRGRPFGSNFRQGAQAPRAPWHCARRRHDSAAHAMPGPRLRLQSDQPVLLPRRRRRPGRGGRRGRQHVRRTAPVSARWEAGGGRGRDGAIPLRQADARLAVSGDGLHVRFRAGPGRRPPERRHRAARGRAARARRPAPGTAQAADDPHGPGRTATLSVRHVENDHRDPCRGRPAVSEGNSLPQAPRPDRCPAETARAARRIRRRGQPGTRASGAVRSRTGKTMRAAAPVRIGVSSCLLGERVRHDGGHKRDAYLVETLGQLVEWVPVCPEAEVGLGTPREPIRLVRDAGRHDGVRLVSRSGVRLTGRMRRFARDRLRALAKADLSGYILKKDSPSCGMERVKVWTGEDSRSSERNGRGIFAAELLRQYPNLPVEEEGRLHDPALRENFFERVFAYRRLRSLFSSRWNVGALVQWHTAQKLALMAHSPVRYRELGRLVAEAREIPRAELGRRYEDEFMTAVRIRATRARHTNALMHAMGHFKRRIDEASRDELLAVLEDYRRGLVPRIVPLTLARHHARRLEVDYLLGQTYLNPHPKELALLNHV</sequence>
<evidence type="ECO:0000259" key="2">
    <source>
        <dbReference type="Pfam" id="PF08349"/>
    </source>
</evidence>
<protein>
    <recommendedName>
        <fullName evidence="2">DUF1722 domain-containing protein</fullName>
    </recommendedName>
</protein>
<evidence type="ECO:0000313" key="3">
    <source>
        <dbReference type="EMBL" id="AEH95312.1"/>
    </source>
</evidence>
<dbReference type="Pfam" id="PF04463">
    <property type="entry name" value="2-thiour_desulf"/>
    <property type="match status" value="1"/>
</dbReference>